<evidence type="ECO:0000313" key="1">
    <source>
        <dbReference type="EMBL" id="RXN33606.1"/>
    </source>
</evidence>
<evidence type="ECO:0000313" key="2">
    <source>
        <dbReference type="Proteomes" id="UP000290572"/>
    </source>
</evidence>
<organism evidence="1 2">
    <name type="scientific">Labeo rohita</name>
    <name type="common">Indian major carp</name>
    <name type="synonym">Cyprinus rohita</name>
    <dbReference type="NCBI Taxonomy" id="84645"/>
    <lineage>
        <taxon>Eukaryota</taxon>
        <taxon>Metazoa</taxon>
        <taxon>Chordata</taxon>
        <taxon>Craniata</taxon>
        <taxon>Vertebrata</taxon>
        <taxon>Euteleostomi</taxon>
        <taxon>Actinopterygii</taxon>
        <taxon>Neopterygii</taxon>
        <taxon>Teleostei</taxon>
        <taxon>Ostariophysi</taxon>
        <taxon>Cypriniformes</taxon>
        <taxon>Cyprinidae</taxon>
        <taxon>Labeoninae</taxon>
        <taxon>Labeonini</taxon>
        <taxon>Labeo</taxon>
    </lineage>
</organism>
<accession>A0A498NPA7</accession>
<dbReference type="AlphaFoldDB" id="A0A498NPA7"/>
<name>A0A498NPA7_LABRO</name>
<gene>
    <name evidence="1" type="ORF">ROHU_015460</name>
</gene>
<dbReference type="STRING" id="84645.A0A498NPA7"/>
<dbReference type="Proteomes" id="UP000290572">
    <property type="component" value="Unassembled WGS sequence"/>
</dbReference>
<dbReference type="EMBL" id="QBIY01011256">
    <property type="protein sequence ID" value="RXN33606.1"/>
    <property type="molecule type" value="Genomic_DNA"/>
</dbReference>
<reference evidence="1 2" key="1">
    <citation type="submission" date="2018-03" db="EMBL/GenBank/DDBJ databases">
        <title>Draft genome sequence of Rohu Carp (Labeo rohita).</title>
        <authorList>
            <person name="Das P."/>
            <person name="Kushwaha B."/>
            <person name="Joshi C.G."/>
            <person name="Kumar D."/>
            <person name="Nagpure N.S."/>
            <person name="Sahoo L."/>
            <person name="Das S.P."/>
            <person name="Bit A."/>
            <person name="Patnaik S."/>
            <person name="Meher P.K."/>
            <person name="Jayasankar P."/>
            <person name="Koringa P.G."/>
            <person name="Patel N.V."/>
            <person name="Hinsu A.T."/>
            <person name="Kumar R."/>
            <person name="Pandey M."/>
            <person name="Agarwal S."/>
            <person name="Srivastava S."/>
            <person name="Singh M."/>
            <person name="Iquebal M.A."/>
            <person name="Jaiswal S."/>
            <person name="Angadi U.B."/>
            <person name="Kumar N."/>
            <person name="Raza M."/>
            <person name="Shah T.M."/>
            <person name="Rai A."/>
            <person name="Jena J.K."/>
        </authorList>
    </citation>
    <scope>NUCLEOTIDE SEQUENCE [LARGE SCALE GENOMIC DNA]</scope>
    <source>
        <strain evidence="1">DASCIFA01</strain>
        <tissue evidence="1">Testis</tissue>
    </source>
</reference>
<keyword evidence="2" id="KW-1185">Reference proteome</keyword>
<protein>
    <submittedName>
        <fullName evidence="1">Tripartite motif-containing 16-like protein</fullName>
    </submittedName>
</protein>
<proteinExistence type="predicted"/>
<sequence>MTRHKYKLKIHAKEKDLLELKLAVDALKNCHSFSSGLPDPPFTIATLSDFGKVNDAVAALKKKLEDVFKGEWLRIYQAARSMKILHCTVPKIRPEFLHHEHVSVQLLLERSHV</sequence>
<comment type="caution">
    <text evidence="1">The sequence shown here is derived from an EMBL/GenBank/DDBJ whole genome shotgun (WGS) entry which is preliminary data.</text>
</comment>